<accession>A0A1V3KRK0</accession>
<comment type="caution">
    <text evidence="1">The sequence shown here is derived from an EMBL/GenBank/DDBJ whole genome shotgun (WGS) entry which is preliminary data.</text>
</comment>
<proteinExistence type="predicted"/>
<evidence type="ECO:0000313" key="1">
    <source>
        <dbReference type="EMBL" id="OOF79938.1"/>
    </source>
</evidence>
<dbReference type="Proteomes" id="UP000189114">
    <property type="component" value="Unassembled WGS sequence"/>
</dbReference>
<name>A0A1V3KRK0_9PAST</name>
<sequence length="79" mass="9392">MMFGNEEKREKTRGKKAEHNIYYDSNPLLFGFLSRFVVPFCIKKEEHKRKNEGKKRGHNIYYDSNPLLSLFAQKINTPI</sequence>
<dbReference type="AlphaFoldDB" id="A0A1V3KRK0"/>
<protein>
    <submittedName>
        <fullName evidence="1">Uncharacterized protein</fullName>
    </submittedName>
</protein>
<dbReference type="EMBL" id="MLAE01000002">
    <property type="protein sequence ID" value="OOF79938.1"/>
    <property type="molecule type" value="Genomic_DNA"/>
</dbReference>
<evidence type="ECO:0000313" key="2">
    <source>
        <dbReference type="Proteomes" id="UP000189114"/>
    </source>
</evidence>
<organism evidence="1 2">
    <name type="scientific">Rodentibacter caecimuris</name>
    <dbReference type="NCBI Taxonomy" id="1796644"/>
    <lineage>
        <taxon>Bacteria</taxon>
        <taxon>Pseudomonadati</taxon>
        <taxon>Pseudomonadota</taxon>
        <taxon>Gammaproteobacteria</taxon>
        <taxon>Pasteurellales</taxon>
        <taxon>Pasteurellaceae</taxon>
        <taxon>Rodentibacter</taxon>
    </lineage>
</organism>
<reference evidence="2" key="1">
    <citation type="submission" date="2016-10" db="EMBL/GenBank/DDBJ databases">
        <title>Rodentibacter gen. nov. and new species.</title>
        <authorList>
            <person name="Christensen H."/>
        </authorList>
    </citation>
    <scope>NUCLEOTIDE SEQUENCE [LARGE SCALE GENOMIC DNA]</scope>
    <source>
        <strain evidence="2">Ppn152</strain>
    </source>
</reference>
<gene>
    <name evidence="1" type="ORF">BKG96_00280</name>
</gene>